<dbReference type="OrthoDB" id="5453998at2"/>
<dbReference type="AlphaFoldDB" id="A0A401FXP6"/>
<keyword evidence="5" id="KW-1185">Reference proteome</keyword>
<evidence type="ECO:0000313" key="4">
    <source>
        <dbReference type="EMBL" id="GBC61782.1"/>
    </source>
</evidence>
<sequence length="252" mass="29728">MKKMRPVSALIAMLVLLMPVSAFSEEITSIKIVTPAWESQTNEDGTGLLFDIVRNVYEPVGIKMEYEIVPWKRAEVMLAAKRADAMLSARKRKDRLTPEYPMWMEYTAAVFRKDNVTDWNGVKTLEGKKSIWLRGYDFHTDDKLKRLNLRWYEVDSYAQGWAMLNKKGRADFFLDALVDMSQYIRKNRINMSQYQIEALWGEPSYMSFAKTEKSDRLIKIYDERIVKLFKSGELKKLFDKWEIKYSPEAWQK</sequence>
<protein>
    <recommendedName>
        <fullName evidence="3">Solute-binding protein family 3/N-terminal domain-containing protein</fullName>
    </recommendedName>
</protein>
<evidence type="ECO:0000256" key="2">
    <source>
        <dbReference type="SAM" id="SignalP"/>
    </source>
</evidence>
<dbReference type="Gene3D" id="3.40.190.10">
    <property type="entry name" value="Periplasmic binding protein-like II"/>
    <property type="match status" value="2"/>
</dbReference>
<dbReference type="SUPFAM" id="SSF53850">
    <property type="entry name" value="Periplasmic binding protein-like II"/>
    <property type="match status" value="1"/>
</dbReference>
<dbReference type="Pfam" id="PF00497">
    <property type="entry name" value="SBP_bac_3"/>
    <property type="match status" value="1"/>
</dbReference>
<reference evidence="5" key="2">
    <citation type="submission" date="2019-01" db="EMBL/GenBank/DDBJ databases">
        <title>Genome sequence of Desulfonema ishimotonii strain Tokyo 01.</title>
        <authorList>
            <person name="Fukui M."/>
        </authorList>
    </citation>
    <scope>NUCLEOTIDE SEQUENCE [LARGE SCALE GENOMIC DNA]</scope>
    <source>
        <strain evidence="5">Tokyo 01</strain>
    </source>
</reference>
<organism evidence="4 5">
    <name type="scientific">Desulfonema ishimotonii</name>
    <dbReference type="NCBI Taxonomy" id="45657"/>
    <lineage>
        <taxon>Bacteria</taxon>
        <taxon>Pseudomonadati</taxon>
        <taxon>Thermodesulfobacteriota</taxon>
        <taxon>Desulfobacteria</taxon>
        <taxon>Desulfobacterales</taxon>
        <taxon>Desulfococcaceae</taxon>
        <taxon>Desulfonema</taxon>
    </lineage>
</organism>
<dbReference type="PANTHER" id="PTHR35936">
    <property type="entry name" value="MEMBRANE-BOUND LYTIC MUREIN TRANSGLYCOSYLASE F"/>
    <property type="match status" value="1"/>
</dbReference>
<accession>A0A401FXP6</accession>
<evidence type="ECO:0000259" key="3">
    <source>
        <dbReference type="Pfam" id="PF00497"/>
    </source>
</evidence>
<gene>
    <name evidence="4" type="ORF">DENIS_2744</name>
</gene>
<dbReference type="EMBL" id="BEXT01000001">
    <property type="protein sequence ID" value="GBC61782.1"/>
    <property type="molecule type" value="Genomic_DNA"/>
</dbReference>
<evidence type="ECO:0000256" key="1">
    <source>
        <dbReference type="ARBA" id="ARBA00022729"/>
    </source>
</evidence>
<feature type="domain" description="Solute-binding protein family 3/N-terminal" evidence="3">
    <location>
        <begin position="40"/>
        <end position="241"/>
    </location>
</feature>
<feature type="signal peptide" evidence="2">
    <location>
        <begin position="1"/>
        <end position="24"/>
    </location>
</feature>
<comment type="caution">
    <text evidence="4">The sequence shown here is derived from an EMBL/GenBank/DDBJ whole genome shotgun (WGS) entry which is preliminary data.</text>
</comment>
<evidence type="ECO:0000313" key="5">
    <source>
        <dbReference type="Proteomes" id="UP000288096"/>
    </source>
</evidence>
<keyword evidence="1 2" id="KW-0732">Signal</keyword>
<proteinExistence type="predicted"/>
<dbReference type="InterPro" id="IPR001638">
    <property type="entry name" value="Solute-binding_3/MltF_N"/>
</dbReference>
<feature type="chain" id="PRO_5019243868" description="Solute-binding protein family 3/N-terminal domain-containing protein" evidence="2">
    <location>
        <begin position="25"/>
        <end position="252"/>
    </location>
</feature>
<dbReference type="PANTHER" id="PTHR35936:SF6">
    <property type="entry name" value="AMINO ACID ABC TRANSPORTER SUBSTRATE-BINDING PAAT FAMILY PROTEIN"/>
    <property type="match status" value="1"/>
</dbReference>
<reference evidence="5" key="1">
    <citation type="submission" date="2017-11" db="EMBL/GenBank/DDBJ databases">
        <authorList>
            <person name="Watanabe M."/>
            <person name="Kojima H."/>
        </authorList>
    </citation>
    <scope>NUCLEOTIDE SEQUENCE [LARGE SCALE GENOMIC DNA]</scope>
    <source>
        <strain evidence="5">Tokyo 01</strain>
    </source>
</reference>
<dbReference type="Proteomes" id="UP000288096">
    <property type="component" value="Unassembled WGS sequence"/>
</dbReference>
<name>A0A401FXP6_9BACT</name>